<reference evidence="3 4" key="1">
    <citation type="submission" date="2016-11" db="EMBL/GenBank/DDBJ databases">
        <authorList>
            <person name="Jaros S."/>
            <person name="Januszkiewicz K."/>
            <person name="Wedrychowicz H."/>
        </authorList>
    </citation>
    <scope>NUCLEOTIDE SEQUENCE [LARGE SCALE GENOMIC DNA]</scope>
    <source>
        <strain evidence="3 4">DSM 17918</strain>
    </source>
</reference>
<evidence type="ECO:0000259" key="2">
    <source>
        <dbReference type="Pfam" id="PF01861"/>
    </source>
</evidence>
<name>A0A1M4ZNG9_9THEO</name>
<dbReference type="Proteomes" id="UP000184088">
    <property type="component" value="Unassembled WGS sequence"/>
</dbReference>
<dbReference type="InterPro" id="IPR029063">
    <property type="entry name" value="SAM-dependent_MTases_sf"/>
</dbReference>
<dbReference type="PANTHER" id="PTHR23290">
    <property type="entry name" value="RRNA N6-ADENOSINE-METHYLTRANSFERASE METTL5"/>
    <property type="match status" value="1"/>
</dbReference>
<evidence type="ECO:0000313" key="3">
    <source>
        <dbReference type="EMBL" id="SHF19589.1"/>
    </source>
</evidence>
<comment type="subcellular location">
    <subcellularLocation>
        <location evidence="1">Cytoplasm</location>
    </subcellularLocation>
</comment>
<dbReference type="EMBL" id="FQVH01000014">
    <property type="protein sequence ID" value="SHF19589.1"/>
    <property type="molecule type" value="Genomic_DNA"/>
</dbReference>
<dbReference type="AlphaFoldDB" id="A0A1M4ZNG9"/>
<dbReference type="Gene3D" id="1.10.10.10">
    <property type="entry name" value="Winged helix-like DNA-binding domain superfamily/Winged helix DNA-binding domain"/>
    <property type="match status" value="1"/>
</dbReference>
<dbReference type="GO" id="GO:0006596">
    <property type="term" value="P:polyamine biosynthetic process"/>
    <property type="evidence" value="ECO:0007669"/>
    <property type="project" value="UniProtKB-UniRule"/>
</dbReference>
<comment type="pathway">
    <text evidence="1">Amine and polyamine biosynthesis.</text>
</comment>
<protein>
    <recommendedName>
        <fullName evidence="1">N(4)-bis(aminopropyl)spermidine synthase</fullName>
        <ecNumber evidence="1">2.5.1.128</ecNumber>
    </recommendedName>
    <alternativeName>
        <fullName evidence="1">Branched-chain polyamine synthase A</fullName>
    </alternativeName>
</protein>
<dbReference type="PANTHER" id="PTHR23290:SF0">
    <property type="entry name" value="RRNA N6-ADENOSINE-METHYLTRANSFERASE METTL5"/>
    <property type="match status" value="1"/>
</dbReference>
<comment type="catalytic activity">
    <reaction evidence="1">
        <text>2 S-adenosyl 3-(methylsulfanyl)propylamine + spermidine = N(4)-bis(aminopropyl)spermidine + 2 S-methyl-5'-thioadenosine + 2 H(+)</text>
        <dbReference type="Rhea" id="RHEA:44132"/>
        <dbReference type="ChEBI" id="CHEBI:15378"/>
        <dbReference type="ChEBI" id="CHEBI:17509"/>
        <dbReference type="ChEBI" id="CHEBI:57443"/>
        <dbReference type="ChEBI" id="CHEBI:57834"/>
        <dbReference type="ChEBI" id="CHEBI:82771"/>
        <dbReference type="EC" id="2.5.1.128"/>
    </reaction>
</comment>
<dbReference type="InterPro" id="IPR036388">
    <property type="entry name" value="WH-like_DNA-bd_sf"/>
</dbReference>
<dbReference type="RefSeq" id="WP_073343399.1">
    <property type="nucleotide sequence ID" value="NZ_FQVH01000014.1"/>
</dbReference>
<dbReference type="InterPro" id="IPR002723">
    <property type="entry name" value="BpsA_C"/>
</dbReference>
<comment type="function">
    <text evidence="1">Involved in the biosynthesis of branched-chain polyamines, which support the growth of thermophiles under high-temperature conditions. Catalyzes the sequential condensation of spermidine with the aminopropyl groups of decarboxylated S-adenosylmethionines to produce N(4)-bis(aminopropyl)spermidine via N(4)-aminopropylspermidine.</text>
</comment>
<keyword evidence="1" id="KW-0808">Transferase</keyword>
<dbReference type="Gene3D" id="3.40.50.150">
    <property type="entry name" value="Vaccinia Virus protein VP39"/>
    <property type="match status" value="1"/>
</dbReference>
<dbReference type="GO" id="GO:0005737">
    <property type="term" value="C:cytoplasm"/>
    <property type="evidence" value="ECO:0007669"/>
    <property type="project" value="UniProtKB-SubCell"/>
</dbReference>
<dbReference type="SUPFAM" id="SSF53335">
    <property type="entry name" value="S-adenosyl-L-methionine-dependent methyltransferases"/>
    <property type="match status" value="1"/>
</dbReference>
<organism evidence="3 4">
    <name type="scientific">Caldanaerobius fijiensis DSM 17918</name>
    <dbReference type="NCBI Taxonomy" id="1121256"/>
    <lineage>
        <taxon>Bacteria</taxon>
        <taxon>Bacillati</taxon>
        <taxon>Bacillota</taxon>
        <taxon>Clostridia</taxon>
        <taxon>Thermoanaerobacterales</taxon>
        <taxon>Thermoanaerobacteraceae</taxon>
        <taxon>Caldanaerobius</taxon>
    </lineage>
</organism>
<dbReference type="InterPro" id="IPR051720">
    <property type="entry name" value="rRNA_MeTrfase/Polyamine_Synth"/>
</dbReference>
<dbReference type="PIRSF" id="PIRSF005895">
    <property type="entry name" value="UCP005895_mtase"/>
    <property type="match status" value="1"/>
</dbReference>
<dbReference type="OrthoDB" id="7593728at2"/>
<feature type="domain" description="N(4)-bis(aminopropyl)spermidine synthase C-terminal" evidence="2">
    <location>
        <begin position="108"/>
        <end position="348"/>
    </location>
</feature>
<evidence type="ECO:0000313" key="4">
    <source>
        <dbReference type="Proteomes" id="UP000184088"/>
    </source>
</evidence>
<comment type="similarity">
    <text evidence="1">Belongs to the branched-chain polyamine synthase family.</text>
</comment>
<evidence type="ECO:0000256" key="1">
    <source>
        <dbReference type="HAMAP-Rule" id="MF_01947"/>
    </source>
</evidence>
<accession>A0A1M4ZNG9</accession>
<dbReference type="Pfam" id="PF01861">
    <property type="entry name" value="BpsA_C"/>
    <property type="match status" value="1"/>
</dbReference>
<dbReference type="STRING" id="1121256.SAMN02746089_01460"/>
<dbReference type="EC" id="2.5.1.128" evidence="1"/>
<sequence length="351" mass="39730">MQYIAQKVKECTGISTTTRDIENILSALRSTSEFWELIRLSNKPFVVVMETIKILVDEGFVELKKEGTITLTESGVNFLEEHNIKPRVEYVCPYCCGRGVRIDGFESLLSKFKDITDGRPEPVLKYDQAYVTEETAVARIALMADRGDLHGKDIIILGDDDLTSIAAALSGLPNRIMVLEVDERIVRFINDVASKHNLSIEARLHDLSKKLPDEYVGRFDTFLTDPPDTLEALKLFVRRGITSLKGEGCAGYFGVTSAEASLNKWYKFQSALLAECNVVITDIIHDFNRYVNWNYLLENVSNDLPFMQRKPSNIWYCSSMYRIETVGNPAHINGDISDSNELYIDKESIVF</sequence>
<dbReference type="InterPro" id="IPR014435">
    <property type="entry name" value="BpsA"/>
</dbReference>
<keyword evidence="4" id="KW-1185">Reference proteome</keyword>
<keyword evidence="1" id="KW-0963">Cytoplasm</keyword>
<dbReference type="GO" id="GO:0016765">
    <property type="term" value="F:transferase activity, transferring alkyl or aryl (other than methyl) groups"/>
    <property type="evidence" value="ECO:0007669"/>
    <property type="project" value="UniProtKB-UniRule"/>
</dbReference>
<proteinExistence type="inferred from homology"/>
<dbReference type="HAMAP" id="MF_01947">
    <property type="entry name" value="Aminopropyltransf_BpsA"/>
    <property type="match status" value="1"/>
</dbReference>
<gene>
    <name evidence="1" type="primary">bpsA</name>
    <name evidence="3" type="ORF">SAMN02746089_01460</name>
</gene>
<keyword evidence="1" id="KW-0620">Polyamine biosynthesis</keyword>